<comment type="caution">
    <text evidence="1">The sequence shown here is derived from an EMBL/GenBank/DDBJ whole genome shotgun (WGS) entry which is preliminary data.</text>
</comment>
<sequence length="211" mass="23543">MTSLDRLLLISSLPLCEHTPEIFGQTRKLAGKLAGELLGMLLKCNGFYAFESSLHVFPTHSDQLEIGISDWNDNALWRSAYKGLADECLFFAEDAFGGQFCIKDNSVFTFDPETGELEYLANDIEGWARILLSDYEILTGLVLAHQWQKNNGQIPVGKRLLPKVPFVLGGEYSLSNLYLSDSVRGMKIRADIAHQIKNLPDGAQVKFEIEG</sequence>
<dbReference type="EMBL" id="JYLF01000007">
    <property type="protein sequence ID" value="KMN12759.1"/>
    <property type="molecule type" value="Genomic_DNA"/>
</dbReference>
<reference evidence="1 2" key="1">
    <citation type="submission" date="2015-02" db="EMBL/GenBank/DDBJ databases">
        <title>Pseudomonas helleri sp. nov. and Pseudomonas weihenstephanensis sp. nov., isolated from raw cows milk.</title>
        <authorList>
            <person name="von Neubeck M."/>
            <person name="Huptas C."/>
            <person name="Wenning M."/>
            <person name="Scherer S."/>
        </authorList>
    </citation>
    <scope>NUCLEOTIDE SEQUENCE [LARGE SCALE GENOMIC DNA]</scope>
    <source>
        <strain evidence="1 2">DSM 29166</strain>
    </source>
</reference>
<dbReference type="InterPro" id="IPR037883">
    <property type="entry name" value="Knr4/Smi1-like_sf"/>
</dbReference>
<name>A0A0J6ILQ6_9PSED</name>
<dbReference type="Proteomes" id="UP000036325">
    <property type="component" value="Unassembled WGS sequence"/>
</dbReference>
<evidence type="ECO:0000313" key="2">
    <source>
        <dbReference type="Proteomes" id="UP000036325"/>
    </source>
</evidence>
<proteinExistence type="predicted"/>
<evidence type="ECO:0000313" key="1">
    <source>
        <dbReference type="EMBL" id="KMN12759.1"/>
    </source>
</evidence>
<dbReference type="SUPFAM" id="SSF160631">
    <property type="entry name" value="SMI1/KNR4-like"/>
    <property type="match status" value="1"/>
</dbReference>
<protein>
    <recommendedName>
        <fullName evidence="3">SMI1/KNR4 family protein</fullName>
    </recommendedName>
</protein>
<evidence type="ECO:0008006" key="3">
    <source>
        <dbReference type="Google" id="ProtNLM"/>
    </source>
</evidence>
<dbReference type="RefSeq" id="WP_048365535.1">
    <property type="nucleotide sequence ID" value="NZ_JYLF01000007.1"/>
</dbReference>
<dbReference type="PATRIC" id="fig|1608994.3.peg.4165"/>
<organism evidence="1 2">
    <name type="scientific">Pseudomonas weihenstephanensis</name>
    <dbReference type="NCBI Taxonomy" id="1608994"/>
    <lineage>
        <taxon>Bacteria</taxon>
        <taxon>Pseudomonadati</taxon>
        <taxon>Pseudomonadota</taxon>
        <taxon>Gammaproteobacteria</taxon>
        <taxon>Pseudomonadales</taxon>
        <taxon>Pseudomonadaceae</taxon>
        <taxon>Pseudomonas</taxon>
    </lineage>
</organism>
<gene>
    <name evidence="1" type="ORF">TU86_17355</name>
</gene>
<accession>A0A0J6ILQ6</accession>
<dbReference type="AlphaFoldDB" id="A0A0J6ILQ6"/>